<keyword evidence="16" id="KW-1133">Transmembrane helix</keyword>
<dbReference type="PROSITE" id="PS50011">
    <property type="entry name" value="PROTEIN_KINASE_DOM"/>
    <property type="match status" value="1"/>
</dbReference>
<reference evidence="20" key="1">
    <citation type="journal article" date="2015" name="Nat. Plants">
        <title>Genome expansion of Arabis alpina linked with retrotransposition and reduced symmetric DNA methylation.</title>
        <authorList>
            <person name="Willing E.M."/>
            <person name="Rawat V."/>
            <person name="Mandakova T."/>
            <person name="Maumus F."/>
            <person name="James G.V."/>
            <person name="Nordstroem K.J."/>
            <person name="Becker C."/>
            <person name="Warthmann N."/>
            <person name="Chica C."/>
            <person name="Szarzynska B."/>
            <person name="Zytnicki M."/>
            <person name="Albani M.C."/>
            <person name="Kiefer C."/>
            <person name="Bergonzi S."/>
            <person name="Castaings L."/>
            <person name="Mateos J.L."/>
            <person name="Berns M.C."/>
            <person name="Bujdoso N."/>
            <person name="Piofczyk T."/>
            <person name="de Lorenzo L."/>
            <person name="Barrero-Sicilia C."/>
            <person name="Mateos I."/>
            <person name="Piednoel M."/>
            <person name="Hagmann J."/>
            <person name="Chen-Min-Tao R."/>
            <person name="Iglesias-Fernandez R."/>
            <person name="Schuster S.C."/>
            <person name="Alonso-Blanco C."/>
            <person name="Roudier F."/>
            <person name="Carbonero P."/>
            <person name="Paz-Ares J."/>
            <person name="Davis S.J."/>
            <person name="Pecinka A."/>
            <person name="Quesneville H."/>
            <person name="Colot V."/>
            <person name="Lysak M.A."/>
            <person name="Weigel D."/>
            <person name="Coupland G."/>
            <person name="Schneeberger K."/>
        </authorList>
    </citation>
    <scope>NUCLEOTIDE SEQUENCE [LARGE SCALE GENOMIC DNA]</scope>
    <source>
        <strain evidence="20">cv. Pajares</strain>
    </source>
</reference>
<keyword evidence="10" id="KW-1015">Disulfide bond</keyword>
<evidence type="ECO:0000256" key="7">
    <source>
        <dbReference type="ARBA" id="ARBA00022741"/>
    </source>
</evidence>
<dbReference type="FunFam" id="1.10.510.10:FF:000060">
    <property type="entry name" value="G-type lectin S-receptor-like serine/threonine-protein kinase"/>
    <property type="match status" value="1"/>
</dbReference>
<dbReference type="Pfam" id="PF01453">
    <property type="entry name" value="B_lectin"/>
    <property type="match status" value="1"/>
</dbReference>
<keyword evidence="4" id="KW-0723">Serine/threonine-protein kinase</keyword>
<dbReference type="InterPro" id="IPR008271">
    <property type="entry name" value="Ser/Thr_kinase_AS"/>
</dbReference>
<dbReference type="Pfam" id="PF00069">
    <property type="entry name" value="Pkinase"/>
    <property type="match status" value="1"/>
</dbReference>
<evidence type="ECO:0000256" key="3">
    <source>
        <dbReference type="ARBA" id="ARBA00022475"/>
    </source>
</evidence>
<evidence type="ECO:0000256" key="15">
    <source>
        <dbReference type="SAM" id="MobiDB-lite"/>
    </source>
</evidence>
<feature type="domain" description="Apple" evidence="18">
    <location>
        <begin position="187"/>
        <end position="270"/>
    </location>
</feature>
<feature type="compositionally biased region" description="Polar residues" evidence="15">
    <location>
        <begin position="651"/>
        <end position="671"/>
    </location>
</feature>
<keyword evidence="20" id="KW-1185">Reference proteome</keyword>
<dbReference type="OMA" id="TTWRING"/>
<keyword evidence="11" id="KW-0325">Glycoprotein</keyword>
<evidence type="ECO:0000256" key="1">
    <source>
        <dbReference type="ARBA" id="ARBA00004251"/>
    </source>
</evidence>
<evidence type="ECO:0000256" key="9">
    <source>
        <dbReference type="ARBA" id="ARBA00022840"/>
    </source>
</evidence>
<dbReference type="InterPro" id="IPR017441">
    <property type="entry name" value="Protein_kinase_ATP_BS"/>
</dbReference>
<sequence>MLWQSFDFPTDTLVSGMKLGWDAKSKLNRTLQSWRTRDNPSLGDFTYAVEVHQLTESFVRQSGVPTFRSGPWASPSDVKKSSEKLPYATYNLTATKEEATYSFTLTNRSFFSVFRLTDNGLLRRTTWRINGSILLEFTSPDDTCGSYNKCGANGLCDMNSIPICNCIHGFKARDEGAWELKDWKAGCVRKTPLKFIGDGFERLQKMKLPDTTESIVDRRIGLPDCRDKCIRNQNCTAYANGGSGCVIWVGGLLDIRKNKIEGQDLFVRLAATDISHAGGKKKTNTTIILVSVGVGLVILACLVFIWFCYWKPRTRPPKIVETTTTTIAAAPHNIEVLQFAPMELGTVAMATDNFSDSRKIGQGGFGTVYQGVLSDGRVIAAKRLLKRSAHSIEGFTNEVNLIASVQHINLVQLLGYCAESDEMVLVLEFLENSSLDHYIFDSTQSYKLNWEMRLEIAKGIARGLLYLHQDSRVRIIHRDLKPSNVLLDKNMIPKISDFGISILFARDETEATAREKHGTIGYMAPEYVTDGIYSIKYDIYSFGVLVLEMISGKGNAKFYCDNGEETLISFIWRQWTEGKGLDMVDPAIVNSSSTFKPHEALRCIQIALLCVQERAEDRPTMSSVILMLTSETAELEQPRDPGCFAWRRQSEVASSSSNTTPDLTYSSLRGR</sequence>
<evidence type="ECO:0000256" key="2">
    <source>
        <dbReference type="ARBA" id="ARBA00012513"/>
    </source>
</evidence>
<dbReference type="GO" id="GO:0048544">
    <property type="term" value="P:recognition of pollen"/>
    <property type="evidence" value="ECO:0007669"/>
    <property type="project" value="InterPro"/>
</dbReference>
<dbReference type="PANTHER" id="PTHR27002">
    <property type="entry name" value="RECEPTOR-LIKE SERINE/THREONINE-PROTEIN KINASE SD1-8"/>
    <property type="match status" value="1"/>
</dbReference>
<dbReference type="PANTHER" id="PTHR27002:SF150">
    <property type="entry name" value="RECEPTOR-LIKE SERINE_THREONINE-PROTEIN KINASE SD1-8"/>
    <property type="match status" value="1"/>
</dbReference>
<dbReference type="EMBL" id="CM002874">
    <property type="protein sequence ID" value="KFK32972.1"/>
    <property type="molecule type" value="Genomic_DNA"/>
</dbReference>
<dbReference type="InterPro" id="IPR003609">
    <property type="entry name" value="Pan_app"/>
</dbReference>
<evidence type="ECO:0000259" key="17">
    <source>
        <dbReference type="PROSITE" id="PS50011"/>
    </source>
</evidence>
<keyword evidence="7 14" id="KW-0547">Nucleotide-binding</keyword>
<evidence type="ECO:0000256" key="6">
    <source>
        <dbReference type="ARBA" id="ARBA00022729"/>
    </source>
</evidence>
<dbReference type="EC" id="2.7.11.1" evidence="2"/>
<dbReference type="InterPro" id="IPR036426">
    <property type="entry name" value="Bulb-type_lectin_dom_sf"/>
</dbReference>
<organism evidence="19 20">
    <name type="scientific">Arabis alpina</name>
    <name type="common">Alpine rock-cress</name>
    <dbReference type="NCBI Taxonomy" id="50452"/>
    <lineage>
        <taxon>Eukaryota</taxon>
        <taxon>Viridiplantae</taxon>
        <taxon>Streptophyta</taxon>
        <taxon>Embryophyta</taxon>
        <taxon>Tracheophyta</taxon>
        <taxon>Spermatophyta</taxon>
        <taxon>Magnoliopsida</taxon>
        <taxon>eudicotyledons</taxon>
        <taxon>Gunneridae</taxon>
        <taxon>Pentapetalae</taxon>
        <taxon>rosids</taxon>
        <taxon>malvids</taxon>
        <taxon>Brassicales</taxon>
        <taxon>Brassicaceae</taxon>
        <taxon>Arabideae</taxon>
        <taxon>Arabis</taxon>
    </lineage>
</organism>
<evidence type="ECO:0000259" key="18">
    <source>
        <dbReference type="PROSITE" id="PS50948"/>
    </source>
</evidence>
<evidence type="ECO:0000313" key="19">
    <source>
        <dbReference type="EMBL" id="KFK32972.1"/>
    </source>
</evidence>
<dbReference type="GO" id="GO:0004674">
    <property type="term" value="F:protein serine/threonine kinase activity"/>
    <property type="evidence" value="ECO:0007669"/>
    <property type="project" value="UniProtKB-KW"/>
</dbReference>
<dbReference type="Pfam" id="PF00954">
    <property type="entry name" value="S_locus_glycop"/>
    <property type="match status" value="1"/>
</dbReference>
<keyword evidence="3" id="KW-1003">Cell membrane</keyword>
<evidence type="ECO:0000256" key="14">
    <source>
        <dbReference type="PROSITE-ProRule" id="PRU10141"/>
    </source>
</evidence>
<feature type="binding site" evidence="14">
    <location>
        <position position="382"/>
    </location>
    <ligand>
        <name>ATP</name>
        <dbReference type="ChEBI" id="CHEBI:30616"/>
    </ligand>
</feature>
<dbReference type="Gene3D" id="3.30.200.20">
    <property type="entry name" value="Phosphorylase Kinase, domain 1"/>
    <property type="match status" value="1"/>
</dbReference>
<evidence type="ECO:0000256" key="10">
    <source>
        <dbReference type="ARBA" id="ARBA00023157"/>
    </source>
</evidence>
<keyword evidence="16" id="KW-0472">Membrane</keyword>
<dbReference type="SUPFAM" id="SSF56112">
    <property type="entry name" value="Protein kinase-like (PK-like)"/>
    <property type="match status" value="1"/>
</dbReference>
<gene>
    <name evidence="19" type="ordered locus">AALP_Aa6g313200</name>
</gene>
<dbReference type="SUPFAM" id="SSF51110">
    <property type="entry name" value="alpha-D-mannose-specific plant lectins"/>
    <property type="match status" value="1"/>
</dbReference>
<comment type="catalytic activity">
    <reaction evidence="13">
        <text>L-seryl-[protein] + ATP = O-phospho-L-seryl-[protein] + ADP + H(+)</text>
        <dbReference type="Rhea" id="RHEA:17989"/>
        <dbReference type="Rhea" id="RHEA-COMP:9863"/>
        <dbReference type="Rhea" id="RHEA-COMP:11604"/>
        <dbReference type="ChEBI" id="CHEBI:15378"/>
        <dbReference type="ChEBI" id="CHEBI:29999"/>
        <dbReference type="ChEBI" id="CHEBI:30616"/>
        <dbReference type="ChEBI" id="CHEBI:83421"/>
        <dbReference type="ChEBI" id="CHEBI:456216"/>
        <dbReference type="EC" id="2.7.11.1"/>
    </reaction>
</comment>
<evidence type="ECO:0000256" key="13">
    <source>
        <dbReference type="ARBA" id="ARBA00048679"/>
    </source>
</evidence>
<dbReference type="FunFam" id="3.30.200.20:FF:000039">
    <property type="entry name" value="receptor-like protein kinase FERONIA"/>
    <property type="match status" value="1"/>
</dbReference>
<dbReference type="InterPro" id="IPR000719">
    <property type="entry name" value="Prot_kinase_dom"/>
</dbReference>
<dbReference type="SMART" id="SM00220">
    <property type="entry name" value="S_TKc"/>
    <property type="match status" value="1"/>
</dbReference>
<dbReference type="InterPro" id="IPR000858">
    <property type="entry name" value="S_locus_glycoprot_dom"/>
</dbReference>
<evidence type="ECO:0000256" key="8">
    <source>
        <dbReference type="ARBA" id="ARBA00022777"/>
    </source>
</evidence>
<keyword evidence="9 14" id="KW-0067">ATP-binding</keyword>
<dbReference type="InterPro" id="IPR011009">
    <property type="entry name" value="Kinase-like_dom_sf"/>
</dbReference>
<keyword evidence="6" id="KW-0732">Signal</keyword>
<evidence type="ECO:0000256" key="4">
    <source>
        <dbReference type="ARBA" id="ARBA00022527"/>
    </source>
</evidence>
<comment type="subcellular location">
    <subcellularLocation>
        <location evidence="1">Cell membrane</location>
        <topology evidence="1">Single-pass type I membrane protein</topology>
    </subcellularLocation>
</comment>
<accession>A0A087GSX0</accession>
<dbReference type="Pfam" id="PF08276">
    <property type="entry name" value="PAN_2"/>
    <property type="match status" value="1"/>
</dbReference>
<keyword evidence="8" id="KW-0418">Kinase</keyword>
<dbReference type="PROSITE" id="PS50948">
    <property type="entry name" value="PAN"/>
    <property type="match status" value="1"/>
</dbReference>
<dbReference type="CDD" id="cd14066">
    <property type="entry name" value="STKc_IRAK"/>
    <property type="match status" value="1"/>
</dbReference>
<evidence type="ECO:0000256" key="11">
    <source>
        <dbReference type="ARBA" id="ARBA00023180"/>
    </source>
</evidence>
<dbReference type="AlphaFoldDB" id="A0A087GSX0"/>
<evidence type="ECO:0000256" key="16">
    <source>
        <dbReference type="SAM" id="Phobius"/>
    </source>
</evidence>
<dbReference type="Proteomes" id="UP000029120">
    <property type="component" value="Chromosome 6"/>
</dbReference>
<dbReference type="PROSITE" id="PS00108">
    <property type="entry name" value="PROTEIN_KINASE_ST"/>
    <property type="match status" value="1"/>
</dbReference>
<keyword evidence="16" id="KW-0812">Transmembrane</keyword>
<evidence type="ECO:0000313" key="20">
    <source>
        <dbReference type="Proteomes" id="UP000029120"/>
    </source>
</evidence>
<comment type="catalytic activity">
    <reaction evidence="12">
        <text>L-threonyl-[protein] + ATP = O-phospho-L-threonyl-[protein] + ADP + H(+)</text>
        <dbReference type="Rhea" id="RHEA:46608"/>
        <dbReference type="Rhea" id="RHEA-COMP:11060"/>
        <dbReference type="Rhea" id="RHEA-COMP:11605"/>
        <dbReference type="ChEBI" id="CHEBI:15378"/>
        <dbReference type="ChEBI" id="CHEBI:30013"/>
        <dbReference type="ChEBI" id="CHEBI:30616"/>
        <dbReference type="ChEBI" id="CHEBI:61977"/>
        <dbReference type="ChEBI" id="CHEBI:456216"/>
        <dbReference type="EC" id="2.7.11.1"/>
    </reaction>
</comment>
<name>A0A087GSX0_ARAAL</name>
<dbReference type="InterPro" id="IPR001480">
    <property type="entry name" value="Bulb-type_lectin_dom"/>
</dbReference>
<keyword evidence="5" id="KW-0808">Transferase</keyword>
<feature type="transmembrane region" description="Helical" evidence="16">
    <location>
        <begin position="287"/>
        <end position="309"/>
    </location>
</feature>
<dbReference type="Gramene" id="KFK32972">
    <property type="protein sequence ID" value="KFK32972"/>
    <property type="gene ID" value="AALP_AA6G313200"/>
</dbReference>
<dbReference type="Gene3D" id="1.10.510.10">
    <property type="entry name" value="Transferase(Phosphotransferase) domain 1"/>
    <property type="match status" value="1"/>
</dbReference>
<proteinExistence type="predicted"/>
<dbReference type="OrthoDB" id="785331at2759"/>
<dbReference type="SMART" id="SM00473">
    <property type="entry name" value="PAN_AP"/>
    <property type="match status" value="1"/>
</dbReference>
<dbReference type="GO" id="GO:0005524">
    <property type="term" value="F:ATP binding"/>
    <property type="evidence" value="ECO:0007669"/>
    <property type="project" value="UniProtKB-UniRule"/>
</dbReference>
<feature type="region of interest" description="Disordered" evidence="15">
    <location>
        <begin position="649"/>
        <end position="671"/>
    </location>
</feature>
<dbReference type="GO" id="GO:0005886">
    <property type="term" value="C:plasma membrane"/>
    <property type="evidence" value="ECO:0007669"/>
    <property type="project" value="UniProtKB-SubCell"/>
</dbReference>
<evidence type="ECO:0000256" key="5">
    <source>
        <dbReference type="ARBA" id="ARBA00022679"/>
    </source>
</evidence>
<evidence type="ECO:0000256" key="12">
    <source>
        <dbReference type="ARBA" id="ARBA00047899"/>
    </source>
</evidence>
<feature type="domain" description="Protein kinase" evidence="17">
    <location>
        <begin position="354"/>
        <end position="635"/>
    </location>
</feature>
<dbReference type="PROSITE" id="PS00107">
    <property type="entry name" value="PROTEIN_KINASE_ATP"/>
    <property type="match status" value="1"/>
</dbReference>
<protein>
    <recommendedName>
        <fullName evidence="2">non-specific serine/threonine protein kinase</fullName>
        <ecNumber evidence="2">2.7.11.1</ecNumber>
    </recommendedName>
</protein>
<dbReference type="CDD" id="cd01098">
    <property type="entry name" value="PAN_AP_plant"/>
    <property type="match status" value="1"/>
</dbReference>